<sequence length="70" mass="8162">MANPEIDHQATVLRKHSDIAMLIRGFHQCSAIRARRRPSYKVHTGSIECRMQAARLSRRRGFMFRVPMLP</sequence>
<protein>
    <submittedName>
        <fullName evidence="1">Uncharacterized protein</fullName>
    </submittedName>
</protein>
<name>D6RKA9_COPC7</name>
<dbReference type="GeneID" id="6007538"/>
<dbReference type="EMBL" id="AACS02000001">
    <property type="protein sequence ID" value="EFI28736.1"/>
    <property type="molecule type" value="Genomic_DNA"/>
</dbReference>
<comment type="caution">
    <text evidence="1">The sequence shown here is derived from an EMBL/GenBank/DDBJ whole genome shotgun (WGS) entry which is preliminary data.</text>
</comment>
<accession>D6RKA9</accession>
<reference evidence="1 2" key="1">
    <citation type="journal article" date="2010" name="Proc. Natl. Acad. Sci. U.S.A.">
        <title>Insights into evolution of multicellular fungi from the assembled chromosomes of the mushroom Coprinopsis cinerea (Coprinus cinereus).</title>
        <authorList>
            <person name="Stajich J.E."/>
            <person name="Wilke S.K."/>
            <person name="Ahren D."/>
            <person name="Au C.H."/>
            <person name="Birren B.W."/>
            <person name="Borodovsky M."/>
            <person name="Burns C."/>
            <person name="Canback B."/>
            <person name="Casselton L.A."/>
            <person name="Cheng C.K."/>
            <person name="Deng J."/>
            <person name="Dietrich F.S."/>
            <person name="Fargo D.C."/>
            <person name="Farman M.L."/>
            <person name="Gathman A.C."/>
            <person name="Goldberg J."/>
            <person name="Guigo R."/>
            <person name="Hoegger P.J."/>
            <person name="Hooker J.B."/>
            <person name="Huggins A."/>
            <person name="James T.Y."/>
            <person name="Kamada T."/>
            <person name="Kilaru S."/>
            <person name="Kodira C."/>
            <person name="Kues U."/>
            <person name="Kupfer D."/>
            <person name="Kwan H.S."/>
            <person name="Lomsadze A."/>
            <person name="Li W."/>
            <person name="Lilly W.W."/>
            <person name="Ma L.J."/>
            <person name="Mackey A.J."/>
            <person name="Manning G."/>
            <person name="Martin F."/>
            <person name="Muraguchi H."/>
            <person name="Natvig D.O."/>
            <person name="Palmerini H."/>
            <person name="Ramesh M.A."/>
            <person name="Rehmeyer C.J."/>
            <person name="Roe B.A."/>
            <person name="Shenoy N."/>
            <person name="Stanke M."/>
            <person name="Ter-Hovhannisyan V."/>
            <person name="Tunlid A."/>
            <person name="Velagapudi R."/>
            <person name="Vision T.J."/>
            <person name="Zeng Q."/>
            <person name="Zolan M.E."/>
            <person name="Pukkila P.J."/>
        </authorList>
    </citation>
    <scope>NUCLEOTIDE SEQUENCE [LARGE SCALE GENOMIC DNA]</scope>
    <source>
        <strain evidence="2">Okayama-7 / 130 / ATCC MYA-4618 / FGSC 9003</strain>
    </source>
</reference>
<evidence type="ECO:0000313" key="1">
    <source>
        <dbReference type="EMBL" id="EFI28736.1"/>
    </source>
</evidence>
<evidence type="ECO:0000313" key="2">
    <source>
        <dbReference type="Proteomes" id="UP000001861"/>
    </source>
</evidence>
<keyword evidence="2" id="KW-1185">Reference proteome</keyword>
<dbReference type="KEGG" id="cci:CC1G_13762"/>
<gene>
    <name evidence="1" type="ORF">CC1G_13762</name>
</gene>
<dbReference type="Proteomes" id="UP000001861">
    <property type="component" value="Unassembled WGS sequence"/>
</dbReference>
<organism evidence="1 2">
    <name type="scientific">Coprinopsis cinerea (strain Okayama-7 / 130 / ATCC MYA-4618 / FGSC 9003)</name>
    <name type="common">Inky cap fungus</name>
    <name type="synonym">Hormographiella aspergillata</name>
    <dbReference type="NCBI Taxonomy" id="240176"/>
    <lineage>
        <taxon>Eukaryota</taxon>
        <taxon>Fungi</taxon>
        <taxon>Dikarya</taxon>
        <taxon>Basidiomycota</taxon>
        <taxon>Agaricomycotina</taxon>
        <taxon>Agaricomycetes</taxon>
        <taxon>Agaricomycetidae</taxon>
        <taxon>Agaricales</taxon>
        <taxon>Agaricineae</taxon>
        <taxon>Psathyrellaceae</taxon>
        <taxon>Coprinopsis</taxon>
    </lineage>
</organism>
<dbReference type="RefSeq" id="XP_002912230.1">
    <property type="nucleotide sequence ID" value="XM_002912184.1"/>
</dbReference>
<dbReference type="InParanoid" id="D6RKA9"/>
<dbReference type="HOGENOM" id="CLU_2757686_0_0_1"/>
<dbReference type="VEuPathDB" id="FungiDB:CC1G_13762"/>
<dbReference type="AlphaFoldDB" id="D6RKA9"/>
<proteinExistence type="predicted"/>